<dbReference type="SUPFAM" id="SSF103647">
    <property type="entry name" value="TSP type-3 repeat"/>
    <property type="match status" value="2"/>
</dbReference>
<dbReference type="EMBL" id="JAGTJJ010000041">
    <property type="protein sequence ID" value="MDC3986636.1"/>
    <property type="molecule type" value="Genomic_DNA"/>
</dbReference>
<dbReference type="Gene3D" id="3.40.50.410">
    <property type="entry name" value="von Willebrand factor, type A domain"/>
    <property type="match status" value="1"/>
</dbReference>
<dbReference type="SUPFAM" id="SSF53300">
    <property type="entry name" value="vWA-like"/>
    <property type="match status" value="1"/>
</dbReference>
<keyword evidence="4" id="KW-1185">Reference proteome</keyword>
<evidence type="ECO:0000256" key="1">
    <source>
        <dbReference type="SAM" id="MobiDB-lite"/>
    </source>
</evidence>
<feature type="region of interest" description="Disordered" evidence="1">
    <location>
        <begin position="138"/>
        <end position="164"/>
    </location>
</feature>
<gene>
    <name evidence="3" type="ORF">KEG57_39535</name>
</gene>
<sequence>MKQNRLRSFGLGLSFLTAAAVLPLACSPDSGIKPGGWNVSGSGGGMSSSGAAGAGGDGGSLFIDSGGTCGDPTDKDKDLIADFLELGPDKDTDGDGTPDALDNDSDGDGVLDADEAANPFLLNDEPGQTRDDACDLLADSDGDGDPDVRDLDSDNDGVSDTQETTYDANGAKGCRVRVDCDEDGVIDLVELAAGSNPTDKGSVPADAGLYFVLPYQGGEQTKDFTFSTGVAKADIYFLIDTTASMQPAIDNLKASIDTEIIPTILNGDPAASPPIPAIGDAWIGVGEVRDVPWLPYGQDGDALYRYRFQVGAQTISGDLAPPVFDGQKYTAPVATKQILGTLTAGGGGDAPEGTSQALWLAATNPNNYALTIGGIWNYPQHACPLAGSIGAPCFRPESLPIFVLITDAAFHNGPNVTHQYDGAKVGGSVKTYADAVTALNNINAKVVGVPVATGSPGAARADLTDLATQTGSLYHDPAFGGKDYPLVPKTDVGSGSVSKEVVRLLGLLAGSGLHDVTTAHENYACDGGIDCTGDGVPDLAYQNPPVDQGMMPFDASTLITKIETLESPATPLPYASRTETTFYGLQGDAPVTFRVHAVNNTIKPATLLVMRALIRVRTPDGQVLGGKNGIKLVYFVLPQYIPKVK</sequence>
<evidence type="ECO:0000256" key="2">
    <source>
        <dbReference type="SAM" id="SignalP"/>
    </source>
</evidence>
<proteinExistence type="predicted"/>
<feature type="signal peptide" evidence="2">
    <location>
        <begin position="1"/>
        <end position="19"/>
    </location>
</feature>
<keyword evidence="2" id="KW-0732">Signal</keyword>
<reference evidence="3 4" key="1">
    <citation type="submission" date="2021-04" db="EMBL/GenBank/DDBJ databases">
        <title>Genome analysis of Polyangium sp.</title>
        <authorList>
            <person name="Li Y."/>
            <person name="Wang J."/>
        </authorList>
    </citation>
    <scope>NUCLEOTIDE SEQUENCE [LARGE SCALE GENOMIC DNA]</scope>
    <source>
        <strain evidence="3 4">SDU14</strain>
    </source>
</reference>
<organism evidence="3 4">
    <name type="scientific">Polyangium jinanense</name>
    <dbReference type="NCBI Taxonomy" id="2829994"/>
    <lineage>
        <taxon>Bacteria</taxon>
        <taxon>Pseudomonadati</taxon>
        <taxon>Myxococcota</taxon>
        <taxon>Polyangia</taxon>
        <taxon>Polyangiales</taxon>
        <taxon>Polyangiaceae</taxon>
        <taxon>Polyangium</taxon>
    </lineage>
</organism>
<accession>A0A9X3XEI6</accession>
<protein>
    <recommendedName>
        <fullName evidence="5">Thrombospondin type 3 repeat-containing protein</fullName>
    </recommendedName>
</protein>
<comment type="caution">
    <text evidence="3">The sequence shown here is derived from an EMBL/GenBank/DDBJ whole genome shotgun (WGS) entry which is preliminary data.</text>
</comment>
<dbReference type="AlphaFoldDB" id="A0A9X3XEI6"/>
<dbReference type="InterPro" id="IPR036465">
    <property type="entry name" value="vWFA_dom_sf"/>
</dbReference>
<feature type="chain" id="PRO_5040771363" description="Thrombospondin type 3 repeat-containing protein" evidence="2">
    <location>
        <begin position="20"/>
        <end position="645"/>
    </location>
</feature>
<feature type="region of interest" description="Disordered" evidence="1">
    <location>
        <begin position="85"/>
        <end position="113"/>
    </location>
</feature>
<dbReference type="GO" id="GO:0005509">
    <property type="term" value="F:calcium ion binding"/>
    <property type="evidence" value="ECO:0007669"/>
    <property type="project" value="InterPro"/>
</dbReference>
<evidence type="ECO:0008006" key="5">
    <source>
        <dbReference type="Google" id="ProtNLM"/>
    </source>
</evidence>
<dbReference type="InterPro" id="IPR028974">
    <property type="entry name" value="TSP_type-3_rpt"/>
</dbReference>
<dbReference type="Proteomes" id="UP001151081">
    <property type="component" value="Unassembled WGS sequence"/>
</dbReference>
<evidence type="ECO:0000313" key="4">
    <source>
        <dbReference type="Proteomes" id="UP001151081"/>
    </source>
</evidence>
<dbReference type="RefSeq" id="WP_272425826.1">
    <property type="nucleotide sequence ID" value="NZ_JAGTJJ010000041.1"/>
</dbReference>
<evidence type="ECO:0000313" key="3">
    <source>
        <dbReference type="EMBL" id="MDC3986636.1"/>
    </source>
</evidence>
<name>A0A9X3XEI6_9BACT</name>
<feature type="compositionally biased region" description="Acidic residues" evidence="1">
    <location>
        <begin position="94"/>
        <end position="113"/>
    </location>
</feature>